<dbReference type="Pfam" id="PF11738">
    <property type="entry name" value="DUF3298"/>
    <property type="match status" value="1"/>
</dbReference>
<sequence length="245" mass="26091">MLMAAMLAAVLSVAALRAAPVQAAEPGTSRDGEASITLREDDFDIDVRYPRLGQPVVDDDLAHWAAHIVAAFRQGLAEPEIGAEPVNGALDPNARHFVNELKVTYDVTRASARAASVTFSIWTYTGGAHGNLDIITLSYDMASGARLAPEDVFADTEGALALLASYCYDALAETLGDDRAEDMLRSGTSPDADNYASLALTPEGVRVHFPPYQVAPWSSGPQQVDVPLGVLIDAGPRLELWGVTR</sequence>
<evidence type="ECO:0000313" key="4">
    <source>
        <dbReference type="Proteomes" id="UP001194469"/>
    </source>
</evidence>
<dbReference type="InterPro" id="IPR037126">
    <property type="entry name" value="PdaC/RsiV-like_sf"/>
</dbReference>
<name>A0ABS0J198_9BACT</name>
<dbReference type="Gene3D" id="3.30.565.40">
    <property type="entry name" value="Fervidobacterium nodosum Rt17-B1 like"/>
    <property type="match status" value="1"/>
</dbReference>
<feature type="signal peptide" evidence="1">
    <location>
        <begin position="1"/>
        <end position="23"/>
    </location>
</feature>
<evidence type="ECO:0000313" key="3">
    <source>
        <dbReference type="EMBL" id="MBG3876179.1"/>
    </source>
</evidence>
<proteinExistence type="predicted"/>
<accession>A0ABS0J198</accession>
<keyword evidence="4" id="KW-1185">Reference proteome</keyword>
<feature type="domain" description="DUF3298" evidence="2">
    <location>
        <begin position="150"/>
        <end position="228"/>
    </location>
</feature>
<organism evidence="3 4">
    <name type="scientific">Nitratidesulfovibrio oxamicus</name>
    <dbReference type="NCBI Taxonomy" id="32016"/>
    <lineage>
        <taxon>Bacteria</taxon>
        <taxon>Pseudomonadati</taxon>
        <taxon>Thermodesulfobacteriota</taxon>
        <taxon>Desulfovibrionia</taxon>
        <taxon>Desulfovibrionales</taxon>
        <taxon>Desulfovibrionaceae</taxon>
        <taxon>Nitratidesulfovibrio</taxon>
    </lineage>
</organism>
<dbReference type="InterPro" id="IPR021729">
    <property type="entry name" value="DUF3298"/>
</dbReference>
<gene>
    <name evidence="3" type="ORF">FVW20_03825</name>
</gene>
<keyword evidence="1" id="KW-0732">Signal</keyword>
<protein>
    <submittedName>
        <fullName evidence="3">DUF3298 and DUF4163 domain-containing protein</fullName>
    </submittedName>
</protein>
<reference evidence="3 4" key="1">
    <citation type="submission" date="2019-08" db="EMBL/GenBank/DDBJ databases">
        <authorList>
            <person name="Luo N."/>
        </authorList>
    </citation>
    <scope>NUCLEOTIDE SEQUENCE [LARGE SCALE GENOMIC DNA]</scope>
    <source>
        <strain evidence="3 4">NCIMB 9442</strain>
    </source>
</reference>
<dbReference type="Gene3D" id="3.90.640.20">
    <property type="entry name" value="Heat-shock cognate protein, ATPase"/>
    <property type="match status" value="1"/>
</dbReference>
<dbReference type="Proteomes" id="UP001194469">
    <property type="component" value="Unassembled WGS sequence"/>
</dbReference>
<feature type="chain" id="PRO_5046033824" evidence="1">
    <location>
        <begin position="24"/>
        <end position="245"/>
    </location>
</feature>
<evidence type="ECO:0000256" key="1">
    <source>
        <dbReference type="SAM" id="SignalP"/>
    </source>
</evidence>
<comment type="caution">
    <text evidence="3">The sequence shown here is derived from an EMBL/GenBank/DDBJ whole genome shotgun (WGS) entry which is preliminary data.</text>
</comment>
<evidence type="ECO:0000259" key="2">
    <source>
        <dbReference type="Pfam" id="PF11738"/>
    </source>
</evidence>
<dbReference type="EMBL" id="VRYY01000081">
    <property type="protein sequence ID" value="MBG3876179.1"/>
    <property type="molecule type" value="Genomic_DNA"/>
</dbReference>